<proteinExistence type="predicted"/>
<evidence type="ECO:0000259" key="5">
    <source>
        <dbReference type="PROSITE" id="PS50977"/>
    </source>
</evidence>
<dbReference type="Pfam" id="PF00440">
    <property type="entry name" value="TetR_N"/>
    <property type="match status" value="1"/>
</dbReference>
<gene>
    <name evidence="6" type="primary">slmA_1</name>
    <name evidence="6" type="ORF">LMG24238_01614</name>
</gene>
<dbReference type="RefSeq" id="WP_175049812.1">
    <property type="nucleotide sequence ID" value="NZ_CADIKC010000001.1"/>
</dbReference>
<dbReference type="InterPro" id="IPR001647">
    <property type="entry name" value="HTH_TetR"/>
</dbReference>
<dbReference type="Proteomes" id="UP000494255">
    <property type="component" value="Unassembled WGS sequence"/>
</dbReference>
<dbReference type="InterPro" id="IPR041669">
    <property type="entry name" value="TetR_C_15"/>
</dbReference>
<dbReference type="InterPro" id="IPR009057">
    <property type="entry name" value="Homeodomain-like_sf"/>
</dbReference>
<organism evidence="6 7">
    <name type="scientific">Paraburkholderia sediminicola</name>
    <dbReference type="NCBI Taxonomy" id="458836"/>
    <lineage>
        <taxon>Bacteria</taxon>
        <taxon>Pseudomonadati</taxon>
        <taxon>Pseudomonadota</taxon>
        <taxon>Betaproteobacteria</taxon>
        <taxon>Burkholderiales</taxon>
        <taxon>Burkholderiaceae</taxon>
        <taxon>Paraburkholderia</taxon>
    </lineage>
</organism>
<feature type="DNA-binding region" description="H-T-H motif" evidence="4">
    <location>
        <begin position="34"/>
        <end position="53"/>
    </location>
</feature>
<evidence type="ECO:0000313" key="7">
    <source>
        <dbReference type="Proteomes" id="UP000494255"/>
    </source>
</evidence>
<evidence type="ECO:0000256" key="1">
    <source>
        <dbReference type="ARBA" id="ARBA00023015"/>
    </source>
</evidence>
<dbReference type="PROSITE" id="PS50977">
    <property type="entry name" value="HTH_TETR_2"/>
    <property type="match status" value="1"/>
</dbReference>
<dbReference type="PANTHER" id="PTHR30055:SF234">
    <property type="entry name" value="HTH-TYPE TRANSCRIPTIONAL REGULATOR BETI"/>
    <property type="match status" value="1"/>
</dbReference>
<evidence type="ECO:0000256" key="3">
    <source>
        <dbReference type="ARBA" id="ARBA00023163"/>
    </source>
</evidence>
<reference evidence="6 7" key="1">
    <citation type="submission" date="2020-04" db="EMBL/GenBank/DDBJ databases">
        <authorList>
            <person name="De Canck E."/>
        </authorList>
    </citation>
    <scope>NUCLEOTIDE SEQUENCE [LARGE SCALE GENOMIC DNA]</scope>
    <source>
        <strain evidence="6 7">LMG 24238</strain>
    </source>
</reference>
<keyword evidence="1" id="KW-0805">Transcription regulation</keyword>
<feature type="domain" description="HTH tetR-type" evidence="5">
    <location>
        <begin position="11"/>
        <end position="71"/>
    </location>
</feature>
<evidence type="ECO:0000313" key="6">
    <source>
        <dbReference type="EMBL" id="CAB3659912.1"/>
    </source>
</evidence>
<keyword evidence="3" id="KW-0804">Transcription</keyword>
<dbReference type="GO" id="GO:0000976">
    <property type="term" value="F:transcription cis-regulatory region binding"/>
    <property type="evidence" value="ECO:0007669"/>
    <property type="project" value="TreeGrafter"/>
</dbReference>
<dbReference type="Pfam" id="PF17918">
    <property type="entry name" value="TetR_C_15"/>
    <property type="match status" value="1"/>
</dbReference>
<keyword evidence="7" id="KW-1185">Reference proteome</keyword>
<dbReference type="InterPro" id="IPR050109">
    <property type="entry name" value="HTH-type_TetR-like_transc_reg"/>
</dbReference>
<dbReference type="PANTHER" id="PTHR30055">
    <property type="entry name" value="HTH-TYPE TRANSCRIPTIONAL REGULATOR RUTR"/>
    <property type="match status" value="1"/>
</dbReference>
<name>A0A6J5AHY3_9BURK</name>
<dbReference type="SUPFAM" id="SSF46689">
    <property type="entry name" value="Homeodomain-like"/>
    <property type="match status" value="1"/>
</dbReference>
<keyword evidence="2 4" id="KW-0238">DNA-binding</keyword>
<sequence length="196" mass="21635">MRKAPRQARSRATVEAILTAGAQVLGRWGWARFTTNEVAEVAGVSIGSLYQYFPNKNVLVVAITTRHFDEVLAVLRAIDDDTMPIAWRIEQLVHGMIGVHNINPALHRVLLEEAPYIEGLKPAHDKFETEYLRRYTAMVAAAGNRRGRESVAVAAQVLSSAVSGVIHDAAHRGTLGTPVLKRELVEMTTAYLLGRR</sequence>
<protein>
    <submittedName>
        <fullName evidence="6">Nucleoid occlusion factor SlmA</fullName>
    </submittedName>
</protein>
<dbReference type="AlphaFoldDB" id="A0A6J5AHY3"/>
<evidence type="ECO:0000256" key="4">
    <source>
        <dbReference type="PROSITE-ProRule" id="PRU00335"/>
    </source>
</evidence>
<dbReference type="PRINTS" id="PR00455">
    <property type="entry name" value="HTHTETR"/>
</dbReference>
<evidence type="ECO:0000256" key="2">
    <source>
        <dbReference type="ARBA" id="ARBA00023125"/>
    </source>
</evidence>
<dbReference type="EMBL" id="CADIKC010000001">
    <property type="protein sequence ID" value="CAB3659912.1"/>
    <property type="molecule type" value="Genomic_DNA"/>
</dbReference>
<dbReference type="GO" id="GO:0003700">
    <property type="term" value="F:DNA-binding transcription factor activity"/>
    <property type="evidence" value="ECO:0007669"/>
    <property type="project" value="TreeGrafter"/>
</dbReference>
<accession>A0A6J5AHY3</accession>
<dbReference type="Gene3D" id="1.10.357.10">
    <property type="entry name" value="Tetracycline Repressor, domain 2"/>
    <property type="match status" value="1"/>
</dbReference>
<dbReference type="GeneID" id="97040257"/>